<organism evidence="2 3">
    <name type="scientific">Sphagnum jensenii</name>
    <dbReference type="NCBI Taxonomy" id="128206"/>
    <lineage>
        <taxon>Eukaryota</taxon>
        <taxon>Viridiplantae</taxon>
        <taxon>Streptophyta</taxon>
        <taxon>Embryophyta</taxon>
        <taxon>Bryophyta</taxon>
        <taxon>Sphagnophytina</taxon>
        <taxon>Sphagnopsida</taxon>
        <taxon>Sphagnales</taxon>
        <taxon>Sphagnaceae</taxon>
        <taxon>Sphagnum</taxon>
    </lineage>
</organism>
<evidence type="ECO:0000313" key="3">
    <source>
        <dbReference type="Proteomes" id="UP001497522"/>
    </source>
</evidence>
<gene>
    <name evidence="2" type="ORF">CSSPJE1EN2_LOCUS5747</name>
</gene>
<dbReference type="InterPro" id="IPR043129">
    <property type="entry name" value="ATPase_NBD"/>
</dbReference>
<proteinExistence type="predicted"/>
<dbReference type="Gene3D" id="3.30.420.40">
    <property type="match status" value="1"/>
</dbReference>
<name>A0ABP1AJP0_9BRYO</name>
<dbReference type="Proteomes" id="UP001497522">
    <property type="component" value="Chromosome 13"/>
</dbReference>
<accession>A0ABP1AJP0</accession>
<dbReference type="Pfam" id="PF00022">
    <property type="entry name" value="Actin"/>
    <property type="match status" value="1"/>
</dbReference>
<dbReference type="EMBL" id="OZ023714">
    <property type="protein sequence ID" value="CAK9862752.1"/>
    <property type="molecule type" value="Genomic_DNA"/>
</dbReference>
<evidence type="ECO:0000313" key="2">
    <source>
        <dbReference type="EMBL" id="CAK9862752.1"/>
    </source>
</evidence>
<dbReference type="SUPFAM" id="SSF53067">
    <property type="entry name" value="Actin-like ATPase domain"/>
    <property type="match status" value="1"/>
</dbReference>
<sequence>MCSGKKSSGLQKLLMVEQTSVVGDGGTETDMEAKKPGESEKVNAGRKLYTGGASNERWTGGRLGNCLEHLGPCSKLLESWMLNDSLMTEILNRDQLLVDPKEHPMLLAEPSFNTQQNWEKMVELIFEKYGAPAVFLAKMQYQPMSFDCVVLTSFASGGVTSLVIDCFWKPHKPASGGWQAIVKLAIGGDILTECLLKTLESKAISVTPVEFPNSTESYYKYMHVSGSTRAIAADVKEAVCRVPDSPFDDNSYANIPTTPYELPDGQ</sequence>
<protein>
    <submittedName>
        <fullName evidence="2">Uncharacterized protein</fullName>
    </submittedName>
</protein>
<reference evidence="2" key="1">
    <citation type="submission" date="2024-03" db="EMBL/GenBank/DDBJ databases">
        <authorList>
            <consortium name="ELIXIR-Norway"/>
            <consortium name="Elixir Norway"/>
        </authorList>
    </citation>
    <scope>NUCLEOTIDE SEQUENCE</scope>
</reference>
<dbReference type="InterPro" id="IPR004000">
    <property type="entry name" value="Actin"/>
</dbReference>
<evidence type="ECO:0000256" key="1">
    <source>
        <dbReference type="SAM" id="MobiDB-lite"/>
    </source>
</evidence>
<keyword evidence="3" id="KW-1185">Reference proteome</keyword>
<feature type="compositionally biased region" description="Basic and acidic residues" evidence="1">
    <location>
        <begin position="31"/>
        <end position="40"/>
    </location>
</feature>
<dbReference type="Gene3D" id="3.90.640.10">
    <property type="entry name" value="Actin, Chain A, domain 4"/>
    <property type="match status" value="1"/>
</dbReference>
<dbReference type="PANTHER" id="PTHR11937">
    <property type="entry name" value="ACTIN"/>
    <property type="match status" value="1"/>
</dbReference>
<feature type="region of interest" description="Disordered" evidence="1">
    <location>
        <begin position="21"/>
        <end position="40"/>
    </location>
</feature>